<feature type="transmembrane region" description="Helical" evidence="1">
    <location>
        <begin position="97"/>
        <end position="121"/>
    </location>
</feature>
<organism evidence="2 3">
    <name type="scientific">Rhodocollybia butyracea</name>
    <dbReference type="NCBI Taxonomy" id="206335"/>
    <lineage>
        <taxon>Eukaryota</taxon>
        <taxon>Fungi</taxon>
        <taxon>Dikarya</taxon>
        <taxon>Basidiomycota</taxon>
        <taxon>Agaricomycotina</taxon>
        <taxon>Agaricomycetes</taxon>
        <taxon>Agaricomycetidae</taxon>
        <taxon>Agaricales</taxon>
        <taxon>Marasmiineae</taxon>
        <taxon>Omphalotaceae</taxon>
        <taxon>Rhodocollybia</taxon>
    </lineage>
</organism>
<proteinExistence type="predicted"/>
<gene>
    <name evidence="2" type="ORF">BDP27DRAFT_1316646</name>
</gene>
<sequence>MTIAAEERITDTCSLMTFTTIFAGWGIGVANLILMLRTYSIYNKSRKILGIFGLSWILIAIACTIAILRFTKSFDVTVVPVGLRPPFSCFLSGESKIGLICYLALLGGESVITMLTVWKTFDSYRESGFHFSQVVSMMYCEGLFYYFSVIPFTIANVAVLLTVPPGLLLLLDSPLTVMHSILCCRLVLHIREVSGYDKDDEDEDILPVFIITDVIEPYMSSKVQQYYV</sequence>
<reference evidence="2" key="1">
    <citation type="submission" date="2020-11" db="EMBL/GenBank/DDBJ databases">
        <authorList>
            <consortium name="DOE Joint Genome Institute"/>
            <person name="Ahrendt S."/>
            <person name="Riley R."/>
            <person name="Andreopoulos W."/>
            <person name="Labutti K."/>
            <person name="Pangilinan J."/>
            <person name="Ruiz-Duenas F.J."/>
            <person name="Barrasa J.M."/>
            <person name="Sanchez-Garcia M."/>
            <person name="Camarero S."/>
            <person name="Miyauchi S."/>
            <person name="Serrano A."/>
            <person name="Linde D."/>
            <person name="Babiker R."/>
            <person name="Drula E."/>
            <person name="Ayuso-Fernandez I."/>
            <person name="Pacheco R."/>
            <person name="Padilla G."/>
            <person name="Ferreira P."/>
            <person name="Barriuso J."/>
            <person name="Kellner H."/>
            <person name="Castanera R."/>
            <person name="Alfaro M."/>
            <person name="Ramirez L."/>
            <person name="Pisabarro A.G."/>
            <person name="Kuo A."/>
            <person name="Tritt A."/>
            <person name="Lipzen A."/>
            <person name="He G."/>
            <person name="Yan M."/>
            <person name="Ng V."/>
            <person name="Cullen D."/>
            <person name="Martin F."/>
            <person name="Rosso M.-N."/>
            <person name="Henrissat B."/>
            <person name="Hibbett D."/>
            <person name="Martinez A.T."/>
            <person name="Grigoriev I.V."/>
        </authorList>
    </citation>
    <scope>NUCLEOTIDE SEQUENCE</scope>
    <source>
        <strain evidence="2">AH 40177</strain>
    </source>
</reference>
<dbReference type="AlphaFoldDB" id="A0A9P5Q5Y0"/>
<keyword evidence="1" id="KW-1133">Transmembrane helix</keyword>
<keyword evidence="1" id="KW-0812">Transmembrane</keyword>
<feature type="transmembrane region" description="Helical" evidence="1">
    <location>
        <begin position="142"/>
        <end position="161"/>
    </location>
</feature>
<dbReference type="EMBL" id="JADNRY010000012">
    <property type="protein sequence ID" value="KAF9074682.1"/>
    <property type="molecule type" value="Genomic_DNA"/>
</dbReference>
<evidence type="ECO:0000256" key="1">
    <source>
        <dbReference type="SAM" id="Phobius"/>
    </source>
</evidence>
<dbReference type="OrthoDB" id="3350812at2759"/>
<name>A0A9P5Q5Y0_9AGAR</name>
<dbReference type="Proteomes" id="UP000772434">
    <property type="component" value="Unassembled WGS sequence"/>
</dbReference>
<comment type="caution">
    <text evidence="2">The sequence shown here is derived from an EMBL/GenBank/DDBJ whole genome shotgun (WGS) entry which is preliminary data.</text>
</comment>
<keyword evidence="1" id="KW-0472">Membrane</keyword>
<evidence type="ECO:0000313" key="2">
    <source>
        <dbReference type="EMBL" id="KAF9074682.1"/>
    </source>
</evidence>
<accession>A0A9P5Q5Y0</accession>
<feature type="transmembrane region" description="Helical" evidence="1">
    <location>
        <begin position="48"/>
        <end position="70"/>
    </location>
</feature>
<keyword evidence="3" id="KW-1185">Reference proteome</keyword>
<feature type="transmembrane region" description="Helical" evidence="1">
    <location>
        <begin position="15"/>
        <end position="36"/>
    </location>
</feature>
<protein>
    <submittedName>
        <fullName evidence="2">Uncharacterized protein</fullName>
    </submittedName>
</protein>
<evidence type="ECO:0000313" key="3">
    <source>
        <dbReference type="Proteomes" id="UP000772434"/>
    </source>
</evidence>